<evidence type="ECO:0000256" key="6">
    <source>
        <dbReference type="ARBA" id="ARBA00023136"/>
    </source>
</evidence>
<comment type="similarity">
    <text evidence="2">Belongs to the major facilitator superfamily.</text>
</comment>
<evidence type="ECO:0000313" key="9">
    <source>
        <dbReference type="Proteomes" id="UP000265618"/>
    </source>
</evidence>
<evidence type="ECO:0000256" key="7">
    <source>
        <dbReference type="ARBA" id="ARBA00023228"/>
    </source>
</evidence>
<proteinExistence type="inferred from homology"/>
<keyword evidence="4" id="KW-0812">Transmembrane</keyword>
<keyword evidence="3" id="KW-0813">Transport</keyword>
<dbReference type="Proteomes" id="UP000265618">
    <property type="component" value="Unassembled WGS sequence"/>
</dbReference>
<dbReference type="Gene3D" id="1.20.1250.20">
    <property type="entry name" value="MFS general substrate transporter like domains"/>
    <property type="match status" value="1"/>
</dbReference>
<dbReference type="PANTHER" id="PTHR23512">
    <property type="entry name" value="MAJOR FACILITATOR SUPERFAMILY DOMAIN-CONTAINING PROTEIN 1"/>
    <property type="match status" value="1"/>
</dbReference>
<keyword evidence="7" id="KW-0458">Lysosome</keyword>
<dbReference type="EMBL" id="BDIP01008017">
    <property type="protein sequence ID" value="GIQ91606.1"/>
    <property type="molecule type" value="Genomic_DNA"/>
</dbReference>
<evidence type="ECO:0000256" key="2">
    <source>
        <dbReference type="ARBA" id="ARBA00008335"/>
    </source>
</evidence>
<keyword evidence="6" id="KW-0472">Membrane</keyword>
<dbReference type="InterPro" id="IPR036259">
    <property type="entry name" value="MFS_trans_sf"/>
</dbReference>
<accession>A0A9K3D9X4</accession>
<comment type="caution">
    <text evidence="8">The sequence shown here is derived from an EMBL/GenBank/DDBJ whole genome shotgun (WGS) entry which is preliminary data.</text>
</comment>
<evidence type="ECO:0008006" key="10">
    <source>
        <dbReference type="Google" id="ProtNLM"/>
    </source>
</evidence>
<keyword evidence="5" id="KW-1133">Transmembrane helix</keyword>
<evidence type="ECO:0000313" key="8">
    <source>
        <dbReference type="EMBL" id="GIQ91606.1"/>
    </source>
</evidence>
<dbReference type="GO" id="GO:0005765">
    <property type="term" value="C:lysosomal membrane"/>
    <property type="evidence" value="ECO:0007669"/>
    <property type="project" value="UniProtKB-SubCell"/>
</dbReference>
<evidence type="ECO:0000256" key="5">
    <source>
        <dbReference type="ARBA" id="ARBA00022989"/>
    </source>
</evidence>
<gene>
    <name evidence="8" type="ORF">KIPB_014947</name>
</gene>
<feature type="non-terminal residue" evidence="8">
    <location>
        <position position="1"/>
    </location>
</feature>
<dbReference type="AlphaFoldDB" id="A0A9K3D9X4"/>
<dbReference type="InterPro" id="IPR052187">
    <property type="entry name" value="MFSD1"/>
</dbReference>
<reference evidence="8 9" key="1">
    <citation type="journal article" date="2018" name="PLoS ONE">
        <title>The draft genome of Kipferlia bialata reveals reductive genome evolution in fornicate parasites.</title>
        <authorList>
            <person name="Tanifuji G."/>
            <person name="Takabayashi S."/>
            <person name="Kume K."/>
            <person name="Takagi M."/>
            <person name="Nakayama T."/>
            <person name="Kamikawa R."/>
            <person name="Inagaki Y."/>
            <person name="Hashimoto T."/>
        </authorList>
    </citation>
    <scope>NUCLEOTIDE SEQUENCE [LARGE SCALE GENOMIC DNA]</scope>
    <source>
        <strain evidence="8">NY0173</strain>
    </source>
</reference>
<name>A0A9K3D9X4_9EUKA</name>
<organism evidence="8 9">
    <name type="scientific">Kipferlia bialata</name>
    <dbReference type="NCBI Taxonomy" id="797122"/>
    <lineage>
        <taxon>Eukaryota</taxon>
        <taxon>Metamonada</taxon>
        <taxon>Carpediemonas-like organisms</taxon>
        <taxon>Kipferlia</taxon>
    </lineage>
</organism>
<evidence type="ECO:0000256" key="4">
    <source>
        <dbReference type="ARBA" id="ARBA00022692"/>
    </source>
</evidence>
<comment type="subcellular location">
    <subcellularLocation>
        <location evidence="1">Lysosome membrane</location>
        <topology evidence="1">Multi-pass membrane protein</topology>
    </subcellularLocation>
</comment>
<feature type="non-terminal residue" evidence="8">
    <location>
        <position position="112"/>
    </location>
</feature>
<protein>
    <recommendedName>
        <fullName evidence="10">Major facilitator superfamily (MFS) profile domain-containing protein</fullName>
    </recommendedName>
</protein>
<keyword evidence="9" id="KW-1185">Reference proteome</keyword>
<dbReference type="SUPFAM" id="SSF103473">
    <property type="entry name" value="MFS general substrate transporter"/>
    <property type="match status" value="1"/>
</dbReference>
<evidence type="ECO:0000256" key="3">
    <source>
        <dbReference type="ARBA" id="ARBA00022448"/>
    </source>
</evidence>
<dbReference type="PANTHER" id="PTHR23512:SF3">
    <property type="entry name" value="MAJOR FACILITATOR SUPERFAMILY DOMAIN-CONTAINING PROTEIN 1"/>
    <property type="match status" value="1"/>
</dbReference>
<sequence>VNFVGSLIVGLSTDHKSYPLLLLGRLIFGLSGEANTCLNDTVVGKWFRSSMLSTAYAVTLTVSRLGSIVTMWVSPRITANQLDETTGIDDTTKALWLATIVGFLSAAAACMV</sequence>
<evidence type="ECO:0000256" key="1">
    <source>
        <dbReference type="ARBA" id="ARBA00004155"/>
    </source>
</evidence>